<dbReference type="PROSITE" id="PS50105">
    <property type="entry name" value="SAM_DOMAIN"/>
    <property type="match status" value="1"/>
</dbReference>
<proteinExistence type="predicted"/>
<accession>A0A8C4SVL2</accession>
<feature type="domain" description="SAM" evidence="1">
    <location>
        <begin position="24"/>
        <end position="70"/>
    </location>
</feature>
<reference evidence="2" key="2">
    <citation type="submission" date="2025-08" db="UniProtKB">
        <authorList>
            <consortium name="Ensembl"/>
        </authorList>
    </citation>
    <scope>IDENTIFICATION</scope>
</reference>
<dbReference type="Pfam" id="PF00536">
    <property type="entry name" value="SAM_1"/>
    <property type="match status" value="1"/>
</dbReference>
<gene>
    <name evidence="2" type="primary">LOC114666603</name>
</gene>
<keyword evidence="3" id="KW-1185">Reference proteome</keyword>
<reference evidence="2" key="1">
    <citation type="submission" date="2021-06" db="EMBL/GenBank/DDBJ databases">
        <authorList>
            <consortium name="Wellcome Sanger Institute Data Sharing"/>
        </authorList>
    </citation>
    <scope>NUCLEOTIDE SEQUENCE [LARGE SCALE GENOMIC DNA]</scope>
</reference>
<protein>
    <recommendedName>
        <fullName evidence="1">SAM domain-containing protein</fullName>
    </recommendedName>
</protein>
<reference evidence="2" key="3">
    <citation type="submission" date="2025-09" db="UniProtKB">
        <authorList>
            <consortium name="Ensembl"/>
        </authorList>
    </citation>
    <scope>IDENTIFICATION</scope>
</reference>
<evidence type="ECO:0000259" key="1">
    <source>
        <dbReference type="PROSITE" id="PS50105"/>
    </source>
</evidence>
<dbReference type="PANTHER" id="PTHR46829">
    <property type="entry name" value="STERILE ALPHA MOTIF DOMAIN-CONTAINING PROTEIN 15"/>
    <property type="match status" value="1"/>
</dbReference>
<dbReference type="SUPFAM" id="SSF47769">
    <property type="entry name" value="SAM/Pointed domain"/>
    <property type="match status" value="1"/>
</dbReference>
<dbReference type="GeneTree" id="ENSGT00630000089942"/>
<evidence type="ECO:0000313" key="2">
    <source>
        <dbReference type="Ensembl" id="ENSECRP00000022016.1"/>
    </source>
</evidence>
<dbReference type="Proteomes" id="UP000694620">
    <property type="component" value="Chromosome 16"/>
</dbReference>
<dbReference type="SMART" id="SM00454">
    <property type="entry name" value="SAM"/>
    <property type="match status" value="1"/>
</dbReference>
<dbReference type="AlphaFoldDB" id="A0A8C4SVL2"/>
<sequence>GSVHKPGFLGNETRLDIMADFLHWNCETVSEWIESLGFPQYKECFTDNFIDGRKLIFINCSTLPRIGITDFEDMKVRILKTAVSRHIRELLEIEEPRWERSIALPRRDTKGLFLERKSQTGQKADKLTYDLFIKEMET</sequence>
<dbReference type="Ensembl" id="ENSECRT00000022488.1">
    <property type="protein sequence ID" value="ENSECRP00000022016.1"/>
    <property type="gene ID" value="ENSECRG00000014869.1"/>
</dbReference>
<dbReference type="CDD" id="cd09530">
    <property type="entry name" value="SAM_Samd14"/>
    <property type="match status" value="1"/>
</dbReference>
<evidence type="ECO:0000313" key="3">
    <source>
        <dbReference type="Proteomes" id="UP000694620"/>
    </source>
</evidence>
<organism evidence="2 3">
    <name type="scientific">Erpetoichthys calabaricus</name>
    <name type="common">Rope fish</name>
    <name type="synonym">Calamoichthys calabaricus</name>
    <dbReference type="NCBI Taxonomy" id="27687"/>
    <lineage>
        <taxon>Eukaryota</taxon>
        <taxon>Metazoa</taxon>
        <taxon>Chordata</taxon>
        <taxon>Craniata</taxon>
        <taxon>Vertebrata</taxon>
        <taxon>Euteleostomi</taxon>
        <taxon>Actinopterygii</taxon>
        <taxon>Polypteriformes</taxon>
        <taxon>Polypteridae</taxon>
        <taxon>Erpetoichthys</taxon>
    </lineage>
</organism>
<name>A0A8C4SVL2_ERPCA</name>
<dbReference type="Gene3D" id="1.10.150.50">
    <property type="entry name" value="Transcription Factor, Ets-1"/>
    <property type="match status" value="1"/>
</dbReference>
<dbReference type="PANTHER" id="PTHR46829:SF1">
    <property type="entry name" value="STERILE ALPHA MOTIF DOMAIN-CONTAINING PROTEIN 15"/>
    <property type="match status" value="1"/>
</dbReference>
<dbReference type="InterPro" id="IPR001660">
    <property type="entry name" value="SAM"/>
</dbReference>
<dbReference type="InterPro" id="IPR013761">
    <property type="entry name" value="SAM/pointed_sf"/>
</dbReference>